<keyword evidence="7 10" id="KW-0378">Hydrolase</keyword>
<keyword evidence="6" id="KW-0255">Endonuclease</keyword>
<evidence type="ECO:0000313" key="11">
    <source>
        <dbReference type="Proteomes" id="UP001224775"/>
    </source>
</evidence>
<accession>A0AAD9DDQ4</accession>
<evidence type="ECO:0000256" key="8">
    <source>
        <dbReference type="ARBA" id="ARBA00022842"/>
    </source>
</evidence>
<dbReference type="PANTHER" id="PTHR46387:SF2">
    <property type="entry name" value="RIBONUCLEASE HI"/>
    <property type="match status" value="1"/>
</dbReference>
<dbReference type="PANTHER" id="PTHR46387">
    <property type="entry name" value="POLYNUCLEOTIDYL TRANSFERASE, RIBONUCLEASE H-LIKE SUPERFAMILY PROTEIN"/>
    <property type="match status" value="1"/>
</dbReference>
<dbReference type="InterPro" id="IPR012337">
    <property type="entry name" value="RNaseH-like_sf"/>
</dbReference>
<evidence type="ECO:0000259" key="9">
    <source>
        <dbReference type="PROSITE" id="PS50879"/>
    </source>
</evidence>
<evidence type="ECO:0000256" key="3">
    <source>
        <dbReference type="ARBA" id="ARBA00012180"/>
    </source>
</evidence>
<gene>
    <name evidence="10" type="ORF">QTG54_007593</name>
</gene>
<evidence type="ECO:0000256" key="2">
    <source>
        <dbReference type="ARBA" id="ARBA00005300"/>
    </source>
</evidence>
<feature type="domain" description="RNase H type-1" evidence="9">
    <location>
        <begin position="99"/>
        <end position="266"/>
    </location>
</feature>
<keyword evidence="8" id="KW-0460">Magnesium</keyword>
<evidence type="ECO:0000313" key="10">
    <source>
        <dbReference type="EMBL" id="KAK1742020.1"/>
    </source>
</evidence>
<organism evidence="10 11">
    <name type="scientific">Skeletonema marinoi</name>
    <dbReference type="NCBI Taxonomy" id="267567"/>
    <lineage>
        <taxon>Eukaryota</taxon>
        <taxon>Sar</taxon>
        <taxon>Stramenopiles</taxon>
        <taxon>Ochrophyta</taxon>
        <taxon>Bacillariophyta</taxon>
        <taxon>Coscinodiscophyceae</taxon>
        <taxon>Thalassiosirophycidae</taxon>
        <taxon>Thalassiosirales</taxon>
        <taxon>Skeletonemataceae</taxon>
        <taxon>Skeletonema</taxon>
        <taxon>Skeletonema marinoi-dohrnii complex</taxon>
    </lineage>
</organism>
<evidence type="ECO:0000256" key="6">
    <source>
        <dbReference type="ARBA" id="ARBA00022759"/>
    </source>
</evidence>
<evidence type="ECO:0000256" key="5">
    <source>
        <dbReference type="ARBA" id="ARBA00022723"/>
    </source>
</evidence>
<dbReference type="InterPro" id="IPR002156">
    <property type="entry name" value="RNaseH_domain"/>
</dbReference>
<dbReference type="Pfam" id="PF13456">
    <property type="entry name" value="RVT_3"/>
    <property type="match status" value="1"/>
</dbReference>
<dbReference type="InterPro" id="IPR037056">
    <property type="entry name" value="RNase_H1_N_sf"/>
</dbReference>
<dbReference type="GO" id="GO:0004523">
    <property type="term" value="F:RNA-DNA hybrid ribonuclease activity"/>
    <property type="evidence" value="ECO:0007669"/>
    <property type="project" value="UniProtKB-EC"/>
</dbReference>
<sequence>MPKSKWYAVARGRSPGIYQTWDACKAQTAGFSGALFKSFKTHDEAKAFITSNTTSATITAAPSSNNTVGKKRARDVKDVSSHTAQNKRSIQHPFKNNAARFCLTIYFDGGSRGNPGVAGCGAEVIAVNNAMNPPITTKYLIREYCGDRETNNYAEYNGLIAGLKQARTLISELVGADTSSSSSTGTSVSVSKPVLKLQIYGDSNLIIQQLKGNWKCKHEGLKPLYHQCQRLIADIKNKVANSEVSYDHVYREQNKVADQLANEAMDQRRSWITSDADNVRTARVGVVKVLKTSRHAVGVTAARKTSREVIDLLDSDGSHSC</sequence>
<dbReference type="FunFam" id="3.40.970.10:FF:000001">
    <property type="entry name" value="Ribonuclease H1"/>
    <property type="match status" value="1"/>
</dbReference>
<keyword evidence="5" id="KW-0479">Metal-binding</keyword>
<comment type="caution">
    <text evidence="10">The sequence shown here is derived from an EMBL/GenBank/DDBJ whole genome shotgun (WGS) entry which is preliminary data.</text>
</comment>
<name>A0AAD9DDQ4_9STRA</name>
<dbReference type="InterPro" id="IPR036397">
    <property type="entry name" value="RNaseH_sf"/>
</dbReference>
<keyword evidence="4" id="KW-0540">Nuclease</keyword>
<dbReference type="InterPro" id="IPR011320">
    <property type="entry name" value="RNase_H1_N"/>
</dbReference>
<dbReference type="InterPro" id="IPR009027">
    <property type="entry name" value="Ribosomal_bL9/RNase_H1_N"/>
</dbReference>
<dbReference type="GO" id="GO:0046872">
    <property type="term" value="F:metal ion binding"/>
    <property type="evidence" value="ECO:0007669"/>
    <property type="project" value="UniProtKB-KW"/>
</dbReference>
<dbReference type="GO" id="GO:0003676">
    <property type="term" value="F:nucleic acid binding"/>
    <property type="evidence" value="ECO:0007669"/>
    <property type="project" value="InterPro"/>
</dbReference>
<keyword evidence="11" id="KW-1185">Reference proteome</keyword>
<dbReference type="Gene3D" id="3.30.420.10">
    <property type="entry name" value="Ribonuclease H-like superfamily/Ribonuclease H"/>
    <property type="match status" value="1"/>
</dbReference>
<protein>
    <recommendedName>
        <fullName evidence="3">ribonuclease H</fullName>
        <ecNumber evidence="3">3.1.26.4</ecNumber>
    </recommendedName>
</protein>
<dbReference type="CDD" id="cd09279">
    <property type="entry name" value="RNase_HI_like"/>
    <property type="match status" value="1"/>
</dbReference>
<evidence type="ECO:0000256" key="4">
    <source>
        <dbReference type="ARBA" id="ARBA00022722"/>
    </source>
</evidence>
<dbReference type="SUPFAM" id="SSF53098">
    <property type="entry name" value="Ribonuclease H-like"/>
    <property type="match status" value="1"/>
</dbReference>
<reference evidence="10" key="1">
    <citation type="submission" date="2023-06" db="EMBL/GenBank/DDBJ databases">
        <title>Survivors Of The Sea: Transcriptome response of Skeletonema marinoi to long-term dormancy.</title>
        <authorList>
            <person name="Pinder M.I.M."/>
            <person name="Kourtchenko O."/>
            <person name="Robertson E.K."/>
            <person name="Larsson T."/>
            <person name="Maumus F."/>
            <person name="Osuna-Cruz C.M."/>
            <person name="Vancaester E."/>
            <person name="Stenow R."/>
            <person name="Vandepoele K."/>
            <person name="Ploug H."/>
            <person name="Bruchert V."/>
            <person name="Godhe A."/>
            <person name="Topel M."/>
        </authorList>
    </citation>
    <scope>NUCLEOTIDE SEQUENCE</scope>
    <source>
        <strain evidence="10">R05AC</strain>
    </source>
</reference>
<evidence type="ECO:0000256" key="1">
    <source>
        <dbReference type="ARBA" id="ARBA00001946"/>
    </source>
</evidence>
<evidence type="ECO:0000256" key="7">
    <source>
        <dbReference type="ARBA" id="ARBA00022801"/>
    </source>
</evidence>
<dbReference type="PROSITE" id="PS50879">
    <property type="entry name" value="RNASE_H_1"/>
    <property type="match status" value="1"/>
</dbReference>
<comment type="similarity">
    <text evidence="2">Belongs to the RNase H family.</text>
</comment>
<dbReference type="EMBL" id="JATAAI010000012">
    <property type="protein sequence ID" value="KAK1742020.1"/>
    <property type="molecule type" value="Genomic_DNA"/>
</dbReference>
<dbReference type="EC" id="3.1.26.4" evidence="3"/>
<proteinExistence type="inferred from homology"/>
<dbReference type="Pfam" id="PF01693">
    <property type="entry name" value="Cauli_VI"/>
    <property type="match status" value="1"/>
</dbReference>
<dbReference type="Proteomes" id="UP001224775">
    <property type="component" value="Unassembled WGS sequence"/>
</dbReference>
<comment type="cofactor">
    <cofactor evidence="1">
        <name>Mg(2+)</name>
        <dbReference type="ChEBI" id="CHEBI:18420"/>
    </cofactor>
</comment>
<dbReference type="AlphaFoldDB" id="A0AAD9DDQ4"/>
<dbReference type="SUPFAM" id="SSF55658">
    <property type="entry name" value="L9 N-domain-like"/>
    <property type="match status" value="1"/>
</dbReference>
<dbReference type="Gene3D" id="3.40.970.10">
    <property type="entry name" value="Ribonuclease H1, N-terminal domain"/>
    <property type="match status" value="1"/>
</dbReference>